<keyword evidence="2 6" id="KW-0547">Nucleotide-binding</keyword>
<dbReference type="CDD" id="cd10225">
    <property type="entry name" value="ASKHA_NBD_MreB-like"/>
    <property type="match status" value="1"/>
</dbReference>
<feature type="binding site" evidence="6">
    <location>
        <begin position="218"/>
        <end position="221"/>
    </location>
    <ligand>
        <name>ATP</name>
        <dbReference type="ChEBI" id="CHEBI:30616"/>
    </ligand>
</feature>
<dbReference type="GO" id="GO:0005737">
    <property type="term" value="C:cytoplasm"/>
    <property type="evidence" value="ECO:0007669"/>
    <property type="project" value="UniProtKB-SubCell"/>
</dbReference>
<evidence type="ECO:0000256" key="4">
    <source>
        <dbReference type="ARBA" id="ARBA00022960"/>
    </source>
</evidence>
<comment type="subcellular location">
    <subcellularLocation>
        <location evidence="6">Cytoplasm</location>
    </subcellularLocation>
    <text evidence="6">Membrane-associated.</text>
</comment>
<dbReference type="AlphaFoldDB" id="A0A2M8FEM4"/>
<dbReference type="Gene3D" id="3.30.420.40">
    <property type="match status" value="2"/>
</dbReference>
<evidence type="ECO:0000256" key="3">
    <source>
        <dbReference type="ARBA" id="ARBA00022840"/>
    </source>
</evidence>
<evidence type="ECO:0000256" key="1">
    <source>
        <dbReference type="ARBA" id="ARBA00022490"/>
    </source>
</evidence>
<keyword evidence="1 6" id="KW-0963">Cytoplasm</keyword>
<dbReference type="SMART" id="SM00268">
    <property type="entry name" value="ACTIN"/>
    <property type="match status" value="1"/>
</dbReference>
<dbReference type="InterPro" id="IPR004753">
    <property type="entry name" value="MreB"/>
</dbReference>
<comment type="caution">
    <text evidence="7">The sequence shown here is derived from an EMBL/GenBank/DDBJ whole genome shotgun (WGS) entry which is preliminary data.</text>
</comment>
<dbReference type="PANTHER" id="PTHR42749">
    <property type="entry name" value="CELL SHAPE-DETERMINING PROTEIN MREB"/>
    <property type="match status" value="1"/>
</dbReference>
<evidence type="ECO:0000256" key="5">
    <source>
        <dbReference type="ARBA" id="ARBA00023458"/>
    </source>
</evidence>
<comment type="subunit">
    <text evidence="6">Forms polymers.</text>
</comment>
<evidence type="ECO:0000313" key="7">
    <source>
        <dbReference type="EMBL" id="PJC56042.1"/>
    </source>
</evidence>
<evidence type="ECO:0000256" key="2">
    <source>
        <dbReference type="ARBA" id="ARBA00022741"/>
    </source>
</evidence>
<dbReference type="HAMAP" id="MF_02207">
    <property type="entry name" value="MreB"/>
    <property type="match status" value="1"/>
</dbReference>
<dbReference type="GO" id="GO:0008360">
    <property type="term" value="P:regulation of cell shape"/>
    <property type="evidence" value="ECO:0007669"/>
    <property type="project" value="UniProtKB-UniRule"/>
</dbReference>
<dbReference type="Pfam" id="PF06723">
    <property type="entry name" value="MreB_Mbl"/>
    <property type="match status" value="1"/>
</dbReference>
<comment type="similarity">
    <text evidence="5 6">Belongs to the FtsA/MreB family.</text>
</comment>
<dbReference type="InterPro" id="IPR043129">
    <property type="entry name" value="ATPase_NBD"/>
</dbReference>
<name>A0A2M8FEM4_9BACT</name>
<gene>
    <name evidence="6" type="primary">mreB</name>
    <name evidence="7" type="ORF">CO026_02440</name>
</gene>
<proteinExistence type="inferred from homology"/>
<evidence type="ECO:0000313" key="8">
    <source>
        <dbReference type="Proteomes" id="UP000230391"/>
    </source>
</evidence>
<dbReference type="GO" id="GO:0000902">
    <property type="term" value="P:cell morphogenesis"/>
    <property type="evidence" value="ECO:0007669"/>
    <property type="project" value="InterPro"/>
</dbReference>
<comment type="function">
    <text evidence="6">Forms membrane-associated dynamic filaments that are essential for cell shape determination. Acts by regulating cell wall synthesis and cell elongation, and thus cell shape. A feedback loop between cell geometry and MreB localization may maintain elongated cell shape by targeting cell wall growth to regions of negative cell wall curvature.</text>
</comment>
<dbReference type="PRINTS" id="PR01652">
    <property type="entry name" value="SHAPEPROTEIN"/>
</dbReference>
<dbReference type="SUPFAM" id="SSF53067">
    <property type="entry name" value="Actin-like ATPase domain"/>
    <property type="match status" value="2"/>
</dbReference>
<dbReference type="GO" id="GO:0005524">
    <property type="term" value="F:ATP binding"/>
    <property type="evidence" value="ECO:0007669"/>
    <property type="project" value="UniProtKB-KW"/>
</dbReference>
<reference evidence="8" key="1">
    <citation type="submission" date="2017-09" db="EMBL/GenBank/DDBJ databases">
        <title>Depth-based differentiation of microbial function through sediment-hosted aquifers and enrichment of novel symbionts in the deep terrestrial subsurface.</title>
        <authorList>
            <person name="Probst A.J."/>
            <person name="Ladd B."/>
            <person name="Jarett J.K."/>
            <person name="Geller-Mcgrath D.E."/>
            <person name="Sieber C.M.K."/>
            <person name="Emerson J.B."/>
            <person name="Anantharaman K."/>
            <person name="Thomas B.C."/>
            <person name="Malmstrom R."/>
            <person name="Stieglmeier M."/>
            <person name="Klingl A."/>
            <person name="Woyke T."/>
            <person name="Ryan C.M."/>
            <person name="Banfield J.F."/>
        </authorList>
    </citation>
    <scope>NUCLEOTIDE SEQUENCE [LARGE SCALE GENOMIC DNA]</scope>
</reference>
<protein>
    <recommendedName>
        <fullName evidence="6">Cell shape-determining protein MreB</fullName>
    </recommendedName>
</protein>
<organism evidence="7 8">
    <name type="scientific">Candidatus Kaiserbacteria bacterium CG_4_9_14_0_2_um_filter_41_32</name>
    <dbReference type="NCBI Taxonomy" id="1974601"/>
    <lineage>
        <taxon>Bacteria</taxon>
        <taxon>Candidatus Kaiseribacteriota</taxon>
    </lineage>
</organism>
<feature type="binding site" evidence="6">
    <location>
        <begin position="170"/>
        <end position="172"/>
    </location>
    <ligand>
        <name>ATP</name>
        <dbReference type="ChEBI" id="CHEBI:30616"/>
    </ligand>
</feature>
<dbReference type="InterPro" id="IPR056546">
    <property type="entry name" value="MreB_MamK-like"/>
</dbReference>
<feature type="binding site" evidence="6">
    <location>
        <begin position="25"/>
        <end position="27"/>
    </location>
    <ligand>
        <name>ATP</name>
        <dbReference type="ChEBI" id="CHEBI:30616"/>
    </ligand>
</feature>
<dbReference type="NCBIfam" id="NF010539">
    <property type="entry name" value="PRK13927.1"/>
    <property type="match status" value="1"/>
</dbReference>
<dbReference type="EMBL" id="PFRD01000089">
    <property type="protein sequence ID" value="PJC56042.1"/>
    <property type="molecule type" value="Genomic_DNA"/>
</dbReference>
<dbReference type="NCBIfam" id="TIGR00904">
    <property type="entry name" value="mreB"/>
    <property type="match status" value="1"/>
</dbReference>
<evidence type="ECO:0000256" key="6">
    <source>
        <dbReference type="HAMAP-Rule" id="MF_02207"/>
    </source>
</evidence>
<dbReference type="InterPro" id="IPR004000">
    <property type="entry name" value="Actin"/>
</dbReference>
<dbReference type="PANTHER" id="PTHR42749:SF1">
    <property type="entry name" value="CELL SHAPE-DETERMINING PROTEIN MREB"/>
    <property type="match status" value="1"/>
</dbReference>
<accession>A0A2M8FEM4</accession>
<feature type="binding site" evidence="6">
    <location>
        <begin position="300"/>
        <end position="303"/>
    </location>
    <ligand>
        <name>ATP</name>
        <dbReference type="ChEBI" id="CHEBI:30616"/>
    </ligand>
</feature>
<keyword evidence="4 6" id="KW-0133">Cell shape</keyword>
<dbReference type="Proteomes" id="UP000230391">
    <property type="component" value="Unassembled WGS sequence"/>
</dbReference>
<keyword evidence="3 6" id="KW-0067">ATP-binding</keyword>
<sequence>MNIFSRIISKILNSLSTDIGIDLGTANTLIYVKGKGVVINEPTIVAINKKTGQLVAVGSEARVMQGKTPGHIEVIRPLVDGVISDFEVTEEMLGYFINKVRSDMRTLLAPRVLIGVPSGITNVEMRAARDAARNAGAREVFLIEEPMAAAIGAKLPVSSAVGNMIIDIGGGTTDIAVISLDGIVVSKNLRVAGDHLSQAIASYIRDQFKVYVGEKTAEDVKIILAAIEHRNKEGSKEHIIRGRDVITGLPREVVITDSDVRDAIALQVDSIVEAVRSVLEITPPEVMADIMQHGIHLSGGGALIPGLRTLLEEVLEVPVIIVPDPLRAVVRGAGIVIENLELYEKILIDKEGELSPNFTN</sequence>